<gene>
    <name evidence="2" type="ORF">SALLE_v1c07110</name>
</gene>
<dbReference type="AlphaFoldDB" id="A0A345Z452"/>
<keyword evidence="3" id="KW-1185">Reference proteome</keyword>
<accession>A0A345Z452</accession>
<keyword evidence="1" id="KW-1133">Transmembrane helix</keyword>
<dbReference type="Proteomes" id="UP000254792">
    <property type="component" value="Chromosome"/>
</dbReference>
<feature type="transmembrane region" description="Helical" evidence="1">
    <location>
        <begin position="77"/>
        <end position="100"/>
    </location>
</feature>
<proteinExistence type="predicted"/>
<protein>
    <submittedName>
        <fullName evidence="2">Uncharacterized protein</fullName>
    </submittedName>
</protein>
<evidence type="ECO:0000313" key="3">
    <source>
        <dbReference type="Proteomes" id="UP000254792"/>
    </source>
</evidence>
<dbReference type="KEGG" id="salx:SALLE_v1c07110"/>
<sequence>MKKAPKSIQKGKYGIFQGSLVRNSGQEKVNDTLLTEDYNEEDLTITKIGKNNQNNNDYIELSSGEITRKKVKIKGPIIFRLTIYLIIALIIVTVLLFIILG</sequence>
<organism evidence="2 3">
    <name type="scientific">Spiroplasma alleghenense</name>
    <dbReference type="NCBI Taxonomy" id="216931"/>
    <lineage>
        <taxon>Bacteria</taxon>
        <taxon>Bacillati</taxon>
        <taxon>Mycoplasmatota</taxon>
        <taxon>Mollicutes</taxon>
        <taxon>Entomoplasmatales</taxon>
        <taxon>Spiroplasmataceae</taxon>
        <taxon>Spiroplasma</taxon>
    </lineage>
</organism>
<keyword evidence="1" id="KW-0812">Transmembrane</keyword>
<keyword evidence="1" id="KW-0472">Membrane</keyword>
<dbReference type="OrthoDB" id="9923453at2"/>
<evidence type="ECO:0000256" key="1">
    <source>
        <dbReference type="SAM" id="Phobius"/>
    </source>
</evidence>
<reference evidence="2 3" key="1">
    <citation type="submission" date="2018-07" db="EMBL/GenBank/DDBJ databases">
        <title>Complete genome sequence of Spiroplasma alleghenense PLHS-1 (ATCC 51752).</title>
        <authorList>
            <person name="Chou L."/>
            <person name="Lee T.-Y."/>
            <person name="Tsai Y.-M."/>
            <person name="Kuo C.-H."/>
        </authorList>
    </citation>
    <scope>NUCLEOTIDE SEQUENCE [LARGE SCALE GENOMIC DNA]</scope>
    <source>
        <strain evidence="2 3">PLHS-1</strain>
    </source>
</reference>
<evidence type="ECO:0000313" key="2">
    <source>
        <dbReference type="EMBL" id="AXK51381.1"/>
    </source>
</evidence>
<dbReference type="RefSeq" id="WP_115558282.1">
    <property type="nucleotide sequence ID" value="NZ_CP031376.1"/>
</dbReference>
<dbReference type="EMBL" id="CP031376">
    <property type="protein sequence ID" value="AXK51381.1"/>
    <property type="molecule type" value="Genomic_DNA"/>
</dbReference>
<name>A0A345Z452_9MOLU</name>